<dbReference type="EMBL" id="JBHSMA010000001">
    <property type="protein sequence ID" value="MFC5408508.1"/>
    <property type="molecule type" value="Genomic_DNA"/>
</dbReference>
<proteinExistence type="predicted"/>
<evidence type="ECO:0000313" key="1">
    <source>
        <dbReference type="EMBL" id="MFC5408508.1"/>
    </source>
</evidence>
<accession>A0ABW0I5B5</accession>
<gene>
    <name evidence="1" type="ORF">ACFPMF_04270</name>
</gene>
<protein>
    <submittedName>
        <fullName evidence="1">DUF4406 domain-containing protein</fullName>
    </submittedName>
</protein>
<reference evidence="2" key="1">
    <citation type="journal article" date="2019" name="Int. J. Syst. Evol. Microbiol.">
        <title>The Global Catalogue of Microorganisms (GCM) 10K type strain sequencing project: providing services to taxonomists for standard genome sequencing and annotation.</title>
        <authorList>
            <consortium name="The Broad Institute Genomics Platform"/>
            <consortium name="The Broad Institute Genome Sequencing Center for Infectious Disease"/>
            <person name="Wu L."/>
            <person name="Ma J."/>
        </authorList>
    </citation>
    <scope>NUCLEOTIDE SEQUENCE [LARGE SCALE GENOMIC DNA]</scope>
    <source>
        <strain evidence="2">CCUG 55250</strain>
    </source>
</reference>
<dbReference type="Proteomes" id="UP001596106">
    <property type="component" value="Unassembled WGS sequence"/>
</dbReference>
<sequence length="127" mass="13680">MKKMILVAGPYRSGTNDDPVKIAQNVQDMTDTALALLKKGYLPMLGEWVALPLLEAAGSREIGDAVFNQLFHPIAIDLLAHCDAVLRIGGPSPGADEMVTQARQFGKTVFTSLETVHFEETAVTPVS</sequence>
<organism evidence="1 2">
    <name type="scientific">Larkinella bovis</name>
    <dbReference type="NCBI Taxonomy" id="683041"/>
    <lineage>
        <taxon>Bacteria</taxon>
        <taxon>Pseudomonadati</taxon>
        <taxon>Bacteroidota</taxon>
        <taxon>Cytophagia</taxon>
        <taxon>Cytophagales</taxon>
        <taxon>Spirosomataceae</taxon>
        <taxon>Larkinella</taxon>
    </lineage>
</organism>
<keyword evidence="2" id="KW-1185">Reference proteome</keyword>
<comment type="caution">
    <text evidence="1">The sequence shown here is derived from an EMBL/GenBank/DDBJ whole genome shotgun (WGS) entry which is preliminary data.</text>
</comment>
<dbReference type="Gene3D" id="3.40.50.10400">
    <property type="entry name" value="Hypothetical protein PA1492"/>
    <property type="match status" value="1"/>
</dbReference>
<dbReference type="RefSeq" id="WP_379841449.1">
    <property type="nucleotide sequence ID" value="NZ_JBHSMA010000001.1"/>
</dbReference>
<name>A0ABW0I5B5_9BACT</name>
<evidence type="ECO:0000313" key="2">
    <source>
        <dbReference type="Proteomes" id="UP001596106"/>
    </source>
</evidence>